<keyword evidence="3" id="KW-1185">Reference proteome</keyword>
<dbReference type="RefSeq" id="WP_089693917.1">
    <property type="nucleotide sequence ID" value="NZ_FNHL01000001.1"/>
</dbReference>
<dbReference type="Pfam" id="PF13091">
    <property type="entry name" value="PLDc_2"/>
    <property type="match status" value="1"/>
</dbReference>
<dbReference type="PROSITE" id="PS50035">
    <property type="entry name" value="PLD"/>
    <property type="match status" value="1"/>
</dbReference>
<evidence type="ECO:0000313" key="2">
    <source>
        <dbReference type="EMBL" id="SDM03657.1"/>
    </source>
</evidence>
<feature type="domain" description="PLD phosphodiesterase" evidence="1">
    <location>
        <begin position="396"/>
        <end position="423"/>
    </location>
</feature>
<dbReference type="SUPFAM" id="SSF56024">
    <property type="entry name" value="Phospholipase D/nuclease"/>
    <property type="match status" value="1"/>
</dbReference>
<organism evidence="2 3">
    <name type="scientific">Halogranum gelatinilyticum</name>
    <dbReference type="NCBI Taxonomy" id="660521"/>
    <lineage>
        <taxon>Archaea</taxon>
        <taxon>Methanobacteriati</taxon>
        <taxon>Methanobacteriota</taxon>
        <taxon>Stenosarchaea group</taxon>
        <taxon>Halobacteria</taxon>
        <taxon>Halobacteriales</taxon>
        <taxon>Haloferacaceae</taxon>
    </lineage>
</organism>
<name>A0A1G9PZJ7_9EURY</name>
<dbReference type="AlphaFoldDB" id="A0A1G9PZJ7"/>
<gene>
    <name evidence="2" type="ORF">SAMN04487949_0593</name>
</gene>
<dbReference type="InterPro" id="IPR008930">
    <property type="entry name" value="Terpenoid_cyclase/PrenylTrfase"/>
</dbReference>
<proteinExistence type="predicted"/>
<dbReference type="Proteomes" id="UP000199451">
    <property type="component" value="Unassembled WGS sequence"/>
</dbReference>
<accession>A0A1G9PZJ7</accession>
<sequence length="460" mass="52356">MDEDLLCTCSSEVEKALRYLEDHINSEEDYSVYNSAAFYALDRVGSDEAKKFLERYHVSERLDILPSEFSDRLPFLAKLANKYLEDAWSPDIDQSPNLNYFSQRLKSVQMSKGDFSLGDYNPSGPIWFLVQHDSSANSVRKAIKHFVSMFPRDRERIYSHELANAAIGVIAVSEVSPDTYRQELEDITDWIAESINQLLDEKSDIYYPTLGYYLMALVSSPGDYSETTNRLAEKLISEQSDEGYWGKAPEEISESNGSHRTTNLHLTGVVTTALIYAGYGPKIPAMEVEAMLEKKTREYDKSKPKFVTTVPSTRHEERNTDILNYAGKLISETDEILRISTLRIDMLYEEIIDKIHEDSLEVRILTNTGKTSGSRSKLKVAAMNELNRRSEGNVKEDDLIHTRFVISDNEALLVSSADLTREQLHEEFNAGVFTRDSEAVGSAIELFDNMWEEADHRGQQ</sequence>
<dbReference type="Gene3D" id="3.30.870.10">
    <property type="entry name" value="Endonuclease Chain A"/>
    <property type="match status" value="1"/>
</dbReference>
<protein>
    <submittedName>
        <fullName evidence="2">PLD-like domain-containing protein</fullName>
    </submittedName>
</protein>
<dbReference type="InterPro" id="IPR001736">
    <property type="entry name" value="PLipase_D/transphosphatidylase"/>
</dbReference>
<dbReference type="OrthoDB" id="346316at2157"/>
<evidence type="ECO:0000259" key="1">
    <source>
        <dbReference type="PROSITE" id="PS50035"/>
    </source>
</evidence>
<dbReference type="SUPFAM" id="SSF48239">
    <property type="entry name" value="Terpenoid cyclases/Protein prenyltransferases"/>
    <property type="match status" value="1"/>
</dbReference>
<dbReference type="GO" id="GO:0003824">
    <property type="term" value="F:catalytic activity"/>
    <property type="evidence" value="ECO:0007669"/>
    <property type="project" value="InterPro"/>
</dbReference>
<reference evidence="3" key="1">
    <citation type="submission" date="2016-10" db="EMBL/GenBank/DDBJ databases">
        <authorList>
            <person name="Varghese N."/>
            <person name="Submissions S."/>
        </authorList>
    </citation>
    <scope>NUCLEOTIDE SEQUENCE [LARGE SCALE GENOMIC DNA]</scope>
    <source>
        <strain evidence="3">CGMCC 1.10119</strain>
    </source>
</reference>
<dbReference type="EMBL" id="FNHL01000001">
    <property type="protein sequence ID" value="SDM03657.1"/>
    <property type="molecule type" value="Genomic_DNA"/>
</dbReference>
<evidence type="ECO:0000313" key="3">
    <source>
        <dbReference type="Proteomes" id="UP000199451"/>
    </source>
</evidence>
<dbReference type="InterPro" id="IPR025202">
    <property type="entry name" value="PLD-like_dom"/>
</dbReference>